<dbReference type="STRING" id="1434700.SAMN06296427_105157"/>
<evidence type="ECO:0000313" key="2">
    <source>
        <dbReference type="Proteomes" id="UP000192393"/>
    </source>
</evidence>
<evidence type="ECO:0008006" key="3">
    <source>
        <dbReference type="Google" id="ProtNLM"/>
    </source>
</evidence>
<dbReference type="RefSeq" id="WP_143736420.1">
    <property type="nucleotide sequence ID" value="NZ_FWXS01000005.1"/>
</dbReference>
<proteinExistence type="predicted"/>
<sequence length="118" mass="13044">MKKSIFISTVIVFSLVLTSCKTNKVVAETTENAEVWEGGITGISGIITEVTQEKDGQTIKLTNNKGISYTAVISIPNLGENHAQYRKFEVGENVGFRGETFKMGDEIRMVVKEVLETR</sequence>
<dbReference type="Proteomes" id="UP000192393">
    <property type="component" value="Unassembled WGS sequence"/>
</dbReference>
<dbReference type="PROSITE" id="PS51257">
    <property type="entry name" value="PROKAR_LIPOPROTEIN"/>
    <property type="match status" value="1"/>
</dbReference>
<dbReference type="AlphaFoldDB" id="A0A1W2AZC1"/>
<keyword evidence="2" id="KW-1185">Reference proteome</keyword>
<organism evidence="1 2">
    <name type="scientific">Moheibacter sediminis</name>
    <dbReference type="NCBI Taxonomy" id="1434700"/>
    <lineage>
        <taxon>Bacteria</taxon>
        <taxon>Pseudomonadati</taxon>
        <taxon>Bacteroidota</taxon>
        <taxon>Flavobacteriia</taxon>
        <taxon>Flavobacteriales</taxon>
        <taxon>Weeksellaceae</taxon>
        <taxon>Moheibacter</taxon>
    </lineage>
</organism>
<gene>
    <name evidence="1" type="ORF">SAMN06296427_105157</name>
</gene>
<name>A0A1W2AZC1_9FLAO</name>
<evidence type="ECO:0000313" key="1">
    <source>
        <dbReference type="EMBL" id="SMC65944.1"/>
    </source>
</evidence>
<dbReference type="EMBL" id="FWXS01000005">
    <property type="protein sequence ID" value="SMC65944.1"/>
    <property type="molecule type" value="Genomic_DNA"/>
</dbReference>
<reference evidence="2" key="1">
    <citation type="submission" date="2017-04" db="EMBL/GenBank/DDBJ databases">
        <authorList>
            <person name="Varghese N."/>
            <person name="Submissions S."/>
        </authorList>
    </citation>
    <scope>NUCLEOTIDE SEQUENCE [LARGE SCALE GENOMIC DNA]</scope>
    <source>
        <strain evidence="2">CGMCC 1.12708</strain>
    </source>
</reference>
<dbReference type="OrthoDB" id="1260929at2"/>
<accession>A0A1W2AZC1</accession>
<protein>
    <recommendedName>
        <fullName evidence="3">DUF5666 domain-containing protein</fullName>
    </recommendedName>
</protein>